<dbReference type="SMART" id="SM00854">
    <property type="entry name" value="PGA_cap"/>
    <property type="match status" value="1"/>
</dbReference>
<accession>A0ABT2UGX2</accession>
<sequence>MQEITIAAVGDILINGAISMSVKQRDANLYDFDSIFEGVAPILRDADLTIGNLEVPLKGNTPFIKKKNPRTGFPMFNGPEQLAAALKRNGFDVLVTANNHCLDNGIEGLRRTLQVLDANQLAHTGTYAAPEQTRQPLIMDVKGIKVGILAYTKTTNQIPLPTAMRGSVNLINEAQMIRDLRKIKPKTDLNIVCLHVGQEYQAAPTLEQRALVRKLLQHGADVILGSHPHVLQPILRTSSNQLAIYSLGNFVSIRLNDNPYTNNGLILQLTIRKDESRTTISSVDWVSTWTYRNFRGKRPIYRIVPNTAKASIQSRETGISLKQRKLMEQMRIYTSNLLRSRDHKP</sequence>
<dbReference type="EMBL" id="JAOQIO010000069">
    <property type="protein sequence ID" value="MCU6793883.1"/>
    <property type="molecule type" value="Genomic_DNA"/>
</dbReference>
<organism evidence="3 4">
    <name type="scientific">Paenibacillus baimaensis</name>
    <dbReference type="NCBI Taxonomy" id="2982185"/>
    <lineage>
        <taxon>Bacteria</taxon>
        <taxon>Bacillati</taxon>
        <taxon>Bacillota</taxon>
        <taxon>Bacilli</taxon>
        <taxon>Bacillales</taxon>
        <taxon>Paenibacillaceae</taxon>
        <taxon>Paenibacillus</taxon>
    </lineage>
</organism>
<name>A0ABT2UGX2_9BACL</name>
<dbReference type="Proteomes" id="UP001652445">
    <property type="component" value="Unassembled WGS sequence"/>
</dbReference>
<proteinExistence type="inferred from homology"/>
<gene>
    <name evidence="3" type="ORF">OB236_17410</name>
</gene>
<reference evidence="3 4" key="1">
    <citation type="submission" date="2022-09" db="EMBL/GenBank/DDBJ databases">
        <authorList>
            <person name="Han X.L."/>
            <person name="Wang Q."/>
            <person name="Lu T."/>
        </authorList>
    </citation>
    <scope>NUCLEOTIDE SEQUENCE [LARGE SCALE GENOMIC DNA]</scope>
    <source>
        <strain evidence="3 4">WQ 127069</strain>
    </source>
</reference>
<dbReference type="CDD" id="cd07381">
    <property type="entry name" value="MPP_CapA"/>
    <property type="match status" value="1"/>
</dbReference>
<dbReference type="InterPro" id="IPR019079">
    <property type="entry name" value="Capsule_synth_CapA"/>
</dbReference>
<evidence type="ECO:0000313" key="4">
    <source>
        <dbReference type="Proteomes" id="UP001652445"/>
    </source>
</evidence>
<evidence type="ECO:0000259" key="2">
    <source>
        <dbReference type="SMART" id="SM00854"/>
    </source>
</evidence>
<dbReference type="InterPro" id="IPR029052">
    <property type="entry name" value="Metallo-depent_PP-like"/>
</dbReference>
<comment type="similarity">
    <text evidence="1">Belongs to the CapA family.</text>
</comment>
<feature type="domain" description="Capsule synthesis protein CapA" evidence="2">
    <location>
        <begin position="5"/>
        <end position="254"/>
    </location>
</feature>
<dbReference type="Gene3D" id="3.60.21.10">
    <property type="match status" value="1"/>
</dbReference>
<dbReference type="PANTHER" id="PTHR33393:SF12">
    <property type="entry name" value="CAPSULE BIOSYNTHESIS PROTEIN CAPA"/>
    <property type="match status" value="1"/>
</dbReference>
<dbReference type="RefSeq" id="WP_262685109.1">
    <property type="nucleotide sequence ID" value="NZ_JAOQIO010000069.1"/>
</dbReference>
<evidence type="ECO:0000313" key="3">
    <source>
        <dbReference type="EMBL" id="MCU6793883.1"/>
    </source>
</evidence>
<dbReference type="InterPro" id="IPR052169">
    <property type="entry name" value="CW_Biosynth-Accessory"/>
</dbReference>
<dbReference type="Pfam" id="PF09587">
    <property type="entry name" value="PGA_cap"/>
    <property type="match status" value="1"/>
</dbReference>
<comment type="caution">
    <text evidence="3">The sequence shown here is derived from an EMBL/GenBank/DDBJ whole genome shotgun (WGS) entry which is preliminary data.</text>
</comment>
<evidence type="ECO:0000256" key="1">
    <source>
        <dbReference type="ARBA" id="ARBA00005662"/>
    </source>
</evidence>
<protein>
    <submittedName>
        <fullName evidence="3">CapA family protein</fullName>
    </submittedName>
</protein>
<keyword evidence="4" id="KW-1185">Reference proteome</keyword>
<dbReference type="PANTHER" id="PTHR33393">
    <property type="entry name" value="POLYGLUTAMINE SYNTHESIS ACCESSORY PROTEIN RV0574C-RELATED"/>
    <property type="match status" value="1"/>
</dbReference>
<dbReference type="SUPFAM" id="SSF56300">
    <property type="entry name" value="Metallo-dependent phosphatases"/>
    <property type="match status" value="1"/>
</dbReference>